<dbReference type="Gene3D" id="3.40.50.1980">
    <property type="entry name" value="Nitrogenase molybdenum iron protein domain"/>
    <property type="match status" value="2"/>
</dbReference>
<keyword evidence="4 6" id="KW-0732">Signal</keyword>
<feature type="chain" id="PRO_5001536167" evidence="6">
    <location>
        <begin position="26"/>
        <end position="325"/>
    </location>
</feature>
<evidence type="ECO:0000313" key="9">
    <source>
        <dbReference type="Proteomes" id="UP000028875"/>
    </source>
</evidence>
<dbReference type="Proteomes" id="UP000028875">
    <property type="component" value="Unassembled WGS sequence"/>
</dbReference>
<evidence type="ECO:0000256" key="2">
    <source>
        <dbReference type="ARBA" id="ARBA00008814"/>
    </source>
</evidence>
<dbReference type="PROSITE" id="PS50983">
    <property type="entry name" value="FE_B12_PBP"/>
    <property type="match status" value="1"/>
</dbReference>
<name>A0A024QG28_9BACI</name>
<dbReference type="OrthoDB" id="26763at2"/>
<dbReference type="EMBL" id="CCDP010000002">
    <property type="protein sequence ID" value="CDQ41202.1"/>
    <property type="molecule type" value="Genomic_DNA"/>
</dbReference>
<feature type="domain" description="Fe/B12 periplasmic-binding" evidence="7">
    <location>
        <begin position="67"/>
        <end position="325"/>
    </location>
</feature>
<evidence type="ECO:0000256" key="3">
    <source>
        <dbReference type="ARBA" id="ARBA00022448"/>
    </source>
</evidence>
<organism evidence="8 9">
    <name type="scientific">Virgibacillus massiliensis</name>
    <dbReference type="NCBI Taxonomy" id="1462526"/>
    <lineage>
        <taxon>Bacteria</taxon>
        <taxon>Bacillati</taxon>
        <taxon>Bacillota</taxon>
        <taxon>Bacilli</taxon>
        <taxon>Bacillales</taxon>
        <taxon>Bacillaceae</taxon>
        <taxon>Virgibacillus</taxon>
    </lineage>
</organism>
<comment type="caution">
    <text evidence="8">The sequence shown here is derived from an EMBL/GenBank/DDBJ whole genome shotgun (WGS) entry which is preliminary data.</text>
</comment>
<reference evidence="9" key="2">
    <citation type="submission" date="2014-05" db="EMBL/GenBank/DDBJ databases">
        <title>Draft genome sequence of Virgibacillus massiliensis Vm-5.</title>
        <authorList>
            <person name="Khelaifia S."/>
            <person name="Croce O."/>
            <person name="Lagier J.C."/>
            <person name="Raoult D."/>
        </authorList>
    </citation>
    <scope>NUCLEOTIDE SEQUENCE [LARGE SCALE GENOMIC DNA]</scope>
    <source>
        <strain evidence="9">Vm-5</strain>
    </source>
</reference>
<dbReference type="GO" id="GO:0030288">
    <property type="term" value="C:outer membrane-bounded periplasmic space"/>
    <property type="evidence" value="ECO:0007669"/>
    <property type="project" value="TreeGrafter"/>
</dbReference>
<dbReference type="PROSITE" id="PS51257">
    <property type="entry name" value="PROKAR_LIPOPROTEIN"/>
    <property type="match status" value="1"/>
</dbReference>
<comment type="subcellular location">
    <subcellularLocation>
        <location evidence="1">Cell membrane</location>
        <topology evidence="1">Lipid-anchor</topology>
    </subcellularLocation>
</comment>
<keyword evidence="9" id="KW-1185">Reference proteome</keyword>
<dbReference type="Pfam" id="PF01497">
    <property type="entry name" value="Peripla_BP_2"/>
    <property type="match status" value="1"/>
</dbReference>
<comment type="similarity">
    <text evidence="2">Belongs to the bacterial solute-binding protein 8 family.</text>
</comment>
<dbReference type="RefSeq" id="WP_038245853.1">
    <property type="nucleotide sequence ID" value="NZ_BNER01000009.1"/>
</dbReference>
<evidence type="ECO:0000256" key="5">
    <source>
        <dbReference type="SAM" id="MobiDB-lite"/>
    </source>
</evidence>
<evidence type="ECO:0000259" key="7">
    <source>
        <dbReference type="PROSITE" id="PS50983"/>
    </source>
</evidence>
<dbReference type="GO" id="GO:1901678">
    <property type="term" value="P:iron coordination entity transport"/>
    <property type="evidence" value="ECO:0007669"/>
    <property type="project" value="UniProtKB-ARBA"/>
</dbReference>
<dbReference type="eggNOG" id="COG0614">
    <property type="taxonomic scope" value="Bacteria"/>
</dbReference>
<proteinExistence type="inferred from homology"/>
<protein>
    <submittedName>
        <fullName evidence="8">Iron-uptake system-binding protein</fullName>
    </submittedName>
</protein>
<dbReference type="PANTHER" id="PTHR30532">
    <property type="entry name" value="IRON III DICITRATE-BINDING PERIPLASMIC PROTEIN"/>
    <property type="match status" value="1"/>
</dbReference>
<keyword evidence="3" id="KW-0813">Transport</keyword>
<dbReference type="AlphaFoldDB" id="A0A024QG28"/>
<dbReference type="InterPro" id="IPR051313">
    <property type="entry name" value="Bact_iron-sidero_bind"/>
</dbReference>
<sequence length="325" mass="35842" precursor="true">MKAKLFIFTIVCLLLIVLSACGSSASSDSEESAENNQKNTEASIGNEEEKTVTYLEEEYTVPSETDKIAAASLEAMEDTAMLDVQPIGAITYAGELPSYLAEDLEGAESIGEKTQPNYETLLSMKPDVILGSSKFPADVTEQLNKVATTIPVSHISTNWENNLNLMAELTGKQDEAEKVINGYKEDVEKISSSVESMVDEKVLVIRVRSGNLFVYPQDVYLNPVLYNDLGISVPEEIKSVEAQEMISLEQLAEINPDHIFLQFAEDENADQPNMLEDLKENQIWKSVKAVNEDNVYVNTVDPLAQGGTAWSKTKFLQGVQENLAE</sequence>
<accession>A0A024QG28</accession>
<dbReference type="GO" id="GO:0005886">
    <property type="term" value="C:plasma membrane"/>
    <property type="evidence" value="ECO:0007669"/>
    <property type="project" value="UniProtKB-SubCell"/>
</dbReference>
<feature type="region of interest" description="Disordered" evidence="5">
    <location>
        <begin position="25"/>
        <end position="50"/>
    </location>
</feature>
<evidence type="ECO:0000313" key="8">
    <source>
        <dbReference type="EMBL" id="CDQ41202.1"/>
    </source>
</evidence>
<evidence type="ECO:0000256" key="1">
    <source>
        <dbReference type="ARBA" id="ARBA00004193"/>
    </source>
</evidence>
<dbReference type="STRING" id="1462526.BN990_03557"/>
<dbReference type="PANTHER" id="PTHR30532:SF10">
    <property type="entry name" value="IRON-UPTAKE SYSTEM-BINDING PROTEIN"/>
    <property type="match status" value="1"/>
</dbReference>
<dbReference type="SUPFAM" id="SSF53807">
    <property type="entry name" value="Helical backbone' metal receptor"/>
    <property type="match status" value="1"/>
</dbReference>
<gene>
    <name evidence="8" type="primary">feuA</name>
    <name evidence="8" type="ORF">BN990_03557</name>
</gene>
<reference evidence="8 9" key="1">
    <citation type="submission" date="2014-03" db="EMBL/GenBank/DDBJ databases">
        <authorList>
            <person name="Urmite Genomes U."/>
        </authorList>
    </citation>
    <scope>NUCLEOTIDE SEQUENCE [LARGE SCALE GENOMIC DNA]</scope>
    <source>
        <strain evidence="8 9">Vm-5</strain>
    </source>
</reference>
<feature type="signal peptide" evidence="6">
    <location>
        <begin position="1"/>
        <end position="25"/>
    </location>
</feature>
<dbReference type="InterPro" id="IPR002491">
    <property type="entry name" value="ABC_transptr_periplasmic_BD"/>
</dbReference>
<evidence type="ECO:0000256" key="6">
    <source>
        <dbReference type="SAM" id="SignalP"/>
    </source>
</evidence>
<evidence type="ECO:0000256" key="4">
    <source>
        <dbReference type="ARBA" id="ARBA00022729"/>
    </source>
</evidence>